<keyword evidence="4 5" id="KW-0472">Membrane</keyword>
<evidence type="ECO:0000259" key="6">
    <source>
        <dbReference type="Pfam" id="PF04357"/>
    </source>
</evidence>
<comment type="subcellular location">
    <subcellularLocation>
        <location evidence="1">Membrane</location>
        <topology evidence="1">Single-pass membrane protein</topology>
    </subcellularLocation>
</comment>
<keyword evidence="2 5" id="KW-0812">Transmembrane</keyword>
<evidence type="ECO:0000313" key="8">
    <source>
        <dbReference type="Proteomes" id="UP000266568"/>
    </source>
</evidence>
<organism evidence="7 8">
    <name type="scientific">Hephaestia caeni</name>
    <dbReference type="NCBI Taxonomy" id="645617"/>
    <lineage>
        <taxon>Bacteria</taxon>
        <taxon>Pseudomonadati</taxon>
        <taxon>Pseudomonadota</taxon>
        <taxon>Alphaproteobacteria</taxon>
        <taxon>Sphingomonadales</taxon>
        <taxon>Sphingomonadaceae</taxon>
        <taxon>Hephaestia</taxon>
    </lineage>
</organism>
<proteinExistence type="predicted"/>
<evidence type="ECO:0000256" key="4">
    <source>
        <dbReference type="ARBA" id="ARBA00023136"/>
    </source>
</evidence>
<dbReference type="Proteomes" id="UP000266568">
    <property type="component" value="Unassembled WGS sequence"/>
</dbReference>
<dbReference type="Pfam" id="PF04357">
    <property type="entry name" value="TamB"/>
    <property type="match status" value="1"/>
</dbReference>
<dbReference type="GO" id="GO:0005886">
    <property type="term" value="C:plasma membrane"/>
    <property type="evidence" value="ECO:0007669"/>
    <property type="project" value="InterPro"/>
</dbReference>
<evidence type="ECO:0000256" key="1">
    <source>
        <dbReference type="ARBA" id="ARBA00004167"/>
    </source>
</evidence>
<dbReference type="PANTHER" id="PTHR36985:SF1">
    <property type="entry name" value="TRANSLOCATION AND ASSEMBLY MODULE SUBUNIT TAMB"/>
    <property type="match status" value="1"/>
</dbReference>
<name>A0A397NV86_9SPHN</name>
<dbReference type="EMBL" id="QXDC01000004">
    <property type="protein sequence ID" value="RIA37634.1"/>
    <property type="molecule type" value="Genomic_DNA"/>
</dbReference>
<comment type="caution">
    <text evidence="7">The sequence shown here is derived from an EMBL/GenBank/DDBJ whole genome shotgun (WGS) entry which is preliminary data.</text>
</comment>
<dbReference type="InterPro" id="IPR007452">
    <property type="entry name" value="TamB_C"/>
</dbReference>
<dbReference type="PANTHER" id="PTHR36985">
    <property type="entry name" value="TRANSLOCATION AND ASSEMBLY MODULE SUBUNIT TAMB"/>
    <property type="match status" value="1"/>
</dbReference>
<dbReference type="RefSeq" id="WP_425454956.1">
    <property type="nucleotide sequence ID" value="NZ_QXDC01000004.1"/>
</dbReference>
<evidence type="ECO:0000256" key="5">
    <source>
        <dbReference type="SAM" id="Phobius"/>
    </source>
</evidence>
<evidence type="ECO:0000256" key="2">
    <source>
        <dbReference type="ARBA" id="ARBA00022692"/>
    </source>
</evidence>
<keyword evidence="3 5" id="KW-1133">Transmembrane helix</keyword>
<evidence type="ECO:0000256" key="3">
    <source>
        <dbReference type="ARBA" id="ARBA00022989"/>
    </source>
</evidence>
<gene>
    <name evidence="7" type="ORF">DFR49_3521</name>
</gene>
<dbReference type="GO" id="GO:0097347">
    <property type="term" value="C:TAM protein secretion complex"/>
    <property type="evidence" value="ECO:0007669"/>
    <property type="project" value="TreeGrafter"/>
</dbReference>
<evidence type="ECO:0000313" key="7">
    <source>
        <dbReference type="EMBL" id="RIA37634.1"/>
    </source>
</evidence>
<protein>
    <submittedName>
        <fullName evidence="7">Autotransporter secretion inner membrane protein TamB</fullName>
    </submittedName>
</protein>
<keyword evidence="8" id="KW-1185">Reference proteome</keyword>
<dbReference type="GO" id="GO:0009306">
    <property type="term" value="P:protein secretion"/>
    <property type="evidence" value="ECO:0007669"/>
    <property type="project" value="InterPro"/>
</dbReference>
<reference evidence="7 8" key="1">
    <citation type="submission" date="2018-08" db="EMBL/GenBank/DDBJ databases">
        <title>Genomic Encyclopedia of Type Strains, Phase IV (KMG-IV): sequencing the most valuable type-strain genomes for metagenomic binning, comparative biology and taxonomic classification.</title>
        <authorList>
            <person name="Goeker M."/>
        </authorList>
    </citation>
    <scope>NUCLEOTIDE SEQUENCE [LARGE SCALE GENOMIC DNA]</scope>
    <source>
        <strain evidence="7 8">DSM 25527</strain>
    </source>
</reference>
<accession>A0A397NV86</accession>
<feature type="domain" description="Translocation and assembly module TamB C-terminal" evidence="6">
    <location>
        <begin position="1046"/>
        <end position="1387"/>
    </location>
</feature>
<sequence>MSDDDDLAPEQEAPTARPRRRWGRWLAAAFAALLVLVGAVAWMIDTDVGHRLITDKVGELRPKSGLRFTIGRIDGSIYTKATLVDVRVYDPEGLVFAAPRAELDWRPFAWFSNKLVINRLVVPRATLAKLPKTRPSGENKPILPGFDVHIGELRIDRLAVAPAVTGIARSGRVEARADIASGRARVALAAVIEGSDHLRMTLDAEPSRDRFDLDVQARGSKDGVLARLSGIRHPLALTVAGDGRWAMWRGSAVATASDTRVIDLALTNRSGHYTLSGTLAPHLITHGKLQRLTDPRVEVNGDATYANRRVEGALSLRSSALAVDTTGVIDLARSAYRNVRIRARLLKPPALFPNMTARNMELRAILDGAFGTASFDYRLTADRFAFDNTGFEGARAAGKGRLSKAPITVPVAFSAARVTGVGDVAGGILRNLSLSGALKVTSAFLTGNDLKLASDKLNGRIDLLLDLRTGRYQVNLNGGMRRYLIPGLGVVDVTSRLQAVPGPGGHGTRLVGTGTAQMVRLDNAFFASLAGGLPKIVTRLERGPDLVLHFTDLVLTAPDIRITGSGIRRRDGSFHFEGRGVQRTYGPFTIVLDGQIDHPTLDLHFDAPNATLGLKDVTAHLDPTAQGFDYTARGQSRLGPFTSHGAILLPPGGQGRIAIAALDVSGTHASGALDIVTGGFAGALDVAGGGFTGALRFRPEGDDQRIEGHLDFARARLGAATLRRGKLDFVTVLDPAGTTIQANATGIGLRQGPLTIGRFAAKASLKGGTGEVRASISGSRGRAFAIQTVTQVTPDRYTIRAEGTVDRRDLTLLTPAVVTREGEGWRLAKTRLSFAGGEAEVGGHVGGDAVAIDAKLARLPLSILDIGFPGLGLGGSASGTVSYAVRGGGAPTGKMDLTVRGLSRSGLVLTSRPVDLGIAAVLDADKAAARAVVASGGRTIGRAQMRLSPLASGGLADRLMNAPLFAQLRYAGPADTLWRLTGVELFDLSGPVSIAADATGRLADPRIQGVVDANGARLESGTTGTVVTNLRAHGAFNGSRLVLNQFTGTAGKGSVSGSGAFDFAAANGFGIDVKLAADHAVLIDRDDIGATVTGPLRFVSNGSGGTISGDVAVNESRYRLGRATAATAVPQLNIKEINLPGGGEEDEAPTKPWTLDVHAKMKNRLMVTGLGLDSEWSADLQIGGAPDNPAITGRADLIRGDYEFAGREFELDRGIIRFAGEAPANPALDISANASETGLNATIHVTGNAQKPEISFTSIPALPEDELMSRLLFGTSITNLSAPEALQLAAAVAALQDGGSGINPINAFRRAVGLDRLRILPADPQTGQGTSIAAGKYITRRLFAEIITDGQGYSATQVEFQVTRWLSLLSSISTLGRQSANVRVSKDY</sequence>
<feature type="transmembrane region" description="Helical" evidence="5">
    <location>
        <begin position="25"/>
        <end position="44"/>
    </location>
</feature>